<dbReference type="GO" id="GO:0005834">
    <property type="term" value="C:heterotrimeric G-protein complex"/>
    <property type="evidence" value="ECO:0007669"/>
    <property type="project" value="TreeGrafter"/>
</dbReference>
<evidence type="ECO:0000256" key="2">
    <source>
        <dbReference type="ARBA" id="ARBA00022741"/>
    </source>
</evidence>
<gene>
    <name evidence="7" type="ORF">DFH08DRAFT_881225</name>
</gene>
<dbReference type="SUPFAM" id="SSF52540">
    <property type="entry name" value="P-loop containing nucleoside triphosphate hydrolases"/>
    <property type="match status" value="1"/>
</dbReference>
<dbReference type="FunFam" id="3.40.50.300:FF:000720">
    <property type="entry name" value="Guanine nucleotide-binding protein G(k) subunit alpha"/>
    <property type="match status" value="1"/>
</dbReference>
<dbReference type="PANTHER" id="PTHR10218">
    <property type="entry name" value="GTP-BINDING PROTEIN ALPHA SUBUNIT"/>
    <property type="match status" value="1"/>
</dbReference>
<proteinExistence type="predicted"/>
<evidence type="ECO:0000256" key="3">
    <source>
        <dbReference type="ARBA" id="ARBA00023134"/>
    </source>
</evidence>
<dbReference type="SUPFAM" id="SSF47895">
    <property type="entry name" value="Transducin (alpha subunit), insertion domain"/>
    <property type="match status" value="1"/>
</dbReference>
<dbReference type="GO" id="GO:0003924">
    <property type="term" value="F:GTPase activity"/>
    <property type="evidence" value="ECO:0007669"/>
    <property type="project" value="InterPro"/>
</dbReference>
<keyword evidence="8" id="KW-1185">Reference proteome</keyword>
<dbReference type="GO" id="GO:0007188">
    <property type="term" value="P:adenylate cyclase-modulating G protein-coupled receptor signaling pathway"/>
    <property type="evidence" value="ECO:0007669"/>
    <property type="project" value="TreeGrafter"/>
</dbReference>
<dbReference type="Gene3D" id="3.40.50.300">
    <property type="entry name" value="P-loop containing nucleotide triphosphate hydrolases"/>
    <property type="match status" value="1"/>
</dbReference>
<dbReference type="GO" id="GO:0005737">
    <property type="term" value="C:cytoplasm"/>
    <property type="evidence" value="ECO:0007669"/>
    <property type="project" value="TreeGrafter"/>
</dbReference>
<evidence type="ECO:0000256" key="4">
    <source>
        <dbReference type="ARBA" id="ARBA00023224"/>
    </source>
</evidence>
<evidence type="ECO:0000313" key="8">
    <source>
        <dbReference type="Proteomes" id="UP001218218"/>
    </source>
</evidence>
<dbReference type="GO" id="GO:0046872">
    <property type="term" value="F:metal ion binding"/>
    <property type="evidence" value="ECO:0007669"/>
    <property type="project" value="UniProtKB-KW"/>
</dbReference>
<dbReference type="InterPro" id="IPR027417">
    <property type="entry name" value="P-loop_NTPase"/>
</dbReference>
<keyword evidence="6" id="KW-0460">Magnesium</keyword>
<dbReference type="PRINTS" id="PR00318">
    <property type="entry name" value="GPROTEINA"/>
</dbReference>
<keyword evidence="4" id="KW-0807">Transducer</keyword>
<dbReference type="GO" id="GO:0031683">
    <property type="term" value="F:G-protein beta/gamma-subunit complex binding"/>
    <property type="evidence" value="ECO:0007669"/>
    <property type="project" value="InterPro"/>
</dbReference>
<dbReference type="Proteomes" id="UP001218218">
    <property type="component" value="Unassembled WGS sequence"/>
</dbReference>
<accession>A0AAD6ZPV7</accession>
<keyword evidence="2 5" id="KW-0547">Nucleotide-binding</keyword>
<dbReference type="Pfam" id="PF00503">
    <property type="entry name" value="G-alpha"/>
    <property type="match status" value="1"/>
</dbReference>
<dbReference type="InterPro" id="IPR001019">
    <property type="entry name" value="Gprotein_alpha_su"/>
</dbReference>
<evidence type="ECO:0000256" key="1">
    <source>
        <dbReference type="ARBA" id="ARBA00022723"/>
    </source>
</evidence>
<dbReference type="PANTHER" id="PTHR10218:SF302">
    <property type="entry name" value="GUANINE NUCLEOTIDE-BINDING PROTEIN ALPHA-5 SUBUNIT"/>
    <property type="match status" value="1"/>
</dbReference>
<reference evidence="7" key="1">
    <citation type="submission" date="2023-03" db="EMBL/GenBank/DDBJ databases">
        <title>Massive genome expansion in bonnet fungi (Mycena s.s.) driven by repeated elements and novel gene families across ecological guilds.</title>
        <authorList>
            <consortium name="Lawrence Berkeley National Laboratory"/>
            <person name="Harder C.B."/>
            <person name="Miyauchi S."/>
            <person name="Viragh M."/>
            <person name="Kuo A."/>
            <person name="Thoen E."/>
            <person name="Andreopoulos B."/>
            <person name="Lu D."/>
            <person name="Skrede I."/>
            <person name="Drula E."/>
            <person name="Henrissat B."/>
            <person name="Morin E."/>
            <person name="Kohler A."/>
            <person name="Barry K."/>
            <person name="LaButti K."/>
            <person name="Morin E."/>
            <person name="Salamov A."/>
            <person name="Lipzen A."/>
            <person name="Mereny Z."/>
            <person name="Hegedus B."/>
            <person name="Baldrian P."/>
            <person name="Stursova M."/>
            <person name="Weitz H."/>
            <person name="Taylor A."/>
            <person name="Grigoriev I.V."/>
            <person name="Nagy L.G."/>
            <person name="Martin F."/>
            <person name="Kauserud H."/>
        </authorList>
    </citation>
    <scope>NUCLEOTIDE SEQUENCE</scope>
    <source>
        <strain evidence="7">CBHHK002</strain>
    </source>
</reference>
<organism evidence="7 8">
    <name type="scientific">Mycena albidolilacea</name>
    <dbReference type="NCBI Taxonomy" id="1033008"/>
    <lineage>
        <taxon>Eukaryota</taxon>
        <taxon>Fungi</taxon>
        <taxon>Dikarya</taxon>
        <taxon>Basidiomycota</taxon>
        <taxon>Agaricomycotina</taxon>
        <taxon>Agaricomycetes</taxon>
        <taxon>Agaricomycetidae</taxon>
        <taxon>Agaricales</taxon>
        <taxon>Marasmiineae</taxon>
        <taxon>Mycenaceae</taxon>
        <taxon>Mycena</taxon>
    </lineage>
</organism>
<dbReference type="SMART" id="SM00275">
    <property type="entry name" value="G_alpha"/>
    <property type="match status" value="1"/>
</dbReference>
<feature type="binding site" evidence="6">
    <location>
        <position position="180"/>
    </location>
    <ligand>
        <name>Mg(2+)</name>
        <dbReference type="ChEBI" id="CHEBI:18420"/>
    </ligand>
</feature>
<sequence>MPGAWKRLSSVSVADTAKSRSEEIDAAIAQDLILKRSVKRVLILGGRNSGKSTFLKQATVFSPGFSEAERDEYKCTIHADIIATMRMILDDEALLSDNDLRRFIQSFRRATEESQTFSPQISTALRVLWTDARAQTAIRFSPKLRPDGSLLYFMDSLSRISEDDYIPTDADIVRSSRPPSLTVTDTPLQIQLTFPQYEYLLKTTLTCIHQEIGLQRKWFSLFSDVEAIVFLVDLSNYDQTIPSADTDEPRNYIREAMSQFVAACTASYYRPTVMLIMNKMDIFTAKLSVSPLTTCFPEYRDENTPSAAADYVIARFLSLLPPHLNSRAWCTNAIDMDQMHGVLQAMGEFILRHSWYARGCV</sequence>
<dbReference type="Gene3D" id="1.10.400.10">
    <property type="entry name" value="GI Alpha 1, domain 2-like"/>
    <property type="match status" value="1"/>
</dbReference>
<name>A0AAD6ZPV7_9AGAR</name>
<evidence type="ECO:0000256" key="5">
    <source>
        <dbReference type="PIRSR" id="PIRSR601019-1"/>
    </source>
</evidence>
<dbReference type="InterPro" id="IPR011025">
    <property type="entry name" value="GproteinA_insert"/>
</dbReference>
<evidence type="ECO:0000256" key="6">
    <source>
        <dbReference type="PIRSR" id="PIRSR601019-2"/>
    </source>
</evidence>
<feature type="binding site" evidence="5">
    <location>
        <position position="333"/>
    </location>
    <ligand>
        <name>GTP</name>
        <dbReference type="ChEBI" id="CHEBI:37565"/>
    </ligand>
</feature>
<dbReference type="EMBL" id="JARIHO010000034">
    <property type="protein sequence ID" value="KAJ7333442.1"/>
    <property type="molecule type" value="Genomic_DNA"/>
</dbReference>
<keyword evidence="3 5" id="KW-0342">GTP-binding</keyword>
<protein>
    <submittedName>
        <fullName evidence="7">Guanine nucleotide binding protein, alpha subunit</fullName>
    </submittedName>
</protein>
<feature type="binding site" evidence="5">
    <location>
        <begin position="278"/>
        <end position="281"/>
    </location>
    <ligand>
        <name>GTP</name>
        <dbReference type="ChEBI" id="CHEBI:37565"/>
    </ligand>
</feature>
<dbReference type="GO" id="GO:0001664">
    <property type="term" value="F:G protein-coupled receptor binding"/>
    <property type="evidence" value="ECO:0007669"/>
    <property type="project" value="TreeGrafter"/>
</dbReference>
<feature type="binding site" evidence="6">
    <location>
        <position position="52"/>
    </location>
    <ligand>
        <name>Mg(2+)</name>
        <dbReference type="ChEBI" id="CHEBI:18420"/>
    </ligand>
</feature>
<dbReference type="GO" id="GO:0005525">
    <property type="term" value="F:GTP binding"/>
    <property type="evidence" value="ECO:0007669"/>
    <property type="project" value="UniProtKB-KW"/>
</dbReference>
<comment type="caution">
    <text evidence="7">The sequence shown here is derived from an EMBL/GenBank/DDBJ whole genome shotgun (WGS) entry which is preliminary data.</text>
</comment>
<dbReference type="AlphaFoldDB" id="A0AAD6ZPV7"/>
<dbReference type="PROSITE" id="PS51882">
    <property type="entry name" value="G_ALPHA"/>
    <property type="match status" value="1"/>
</dbReference>
<evidence type="ECO:0000313" key="7">
    <source>
        <dbReference type="EMBL" id="KAJ7333442.1"/>
    </source>
</evidence>
<keyword evidence="1 6" id="KW-0479">Metal-binding</keyword>